<keyword evidence="8" id="KW-0624">Polysaccharide degradation</keyword>
<dbReference type="EC" id="3.2.1.4" evidence="3 9"/>
<dbReference type="InterPro" id="IPR052288">
    <property type="entry name" value="GH45_Enzymes"/>
</dbReference>
<comment type="catalytic activity">
    <reaction evidence="1 9">
        <text>Endohydrolysis of (1-&gt;4)-beta-D-glucosidic linkages in cellulose, lichenin and cereal beta-D-glucans.</text>
        <dbReference type="EC" id="3.2.1.4"/>
    </reaction>
</comment>
<dbReference type="Pfam" id="PF02015">
    <property type="entry name" value="Glyco_hydro_45"/>
    <property type="match status" value="1"/>
</dbReference>
<dbReference type="OrthoDB" id="10035502at2759"/>
<keyword evidence="10" id="KW-0732">Signal</keyword>
<evidence type="ECO:0000256" key="5">
    <source>
        <dbReference type="ARBA" id="ARBA00023001"/>
    </source>
</evidence>
<evidence type="ECO:0000313" key="12">
    <source>
        <dbReference type="EMBL" id="ALL62704.1"/>
    </source>
</evidence>
<dbReference type="AlphaFoldDB" id="A0A0U2Q1Z3"/>
<evidence type="ECO:0000256" key="6">
    <source>
        <dbReference type="ARBA" id="ARBA00023277"/>
    </source>
</evidence>
<evidence type="ECO:0000256" key="1">
    <source>
        <dbReference type="ARBA" id="ARBA00000966"/>
    </source>
</evidence>
<organism evidence="12">
    <name type="scientific">Aphelenchoides besseyi</name>
    <dbReference type="NCBI Taxonomy" id="269767"/>
    <lineage>
        <taxon>Eukaryota</taxon>
        <taxon>Metazoa</taxon>
        <taxon>Ecdysozoa</taxon>
        <taxon>Nematoda</taxon>
        <taxon>Chromadorea</taxon>
        <taxon>Rhabditida</taxon>
        <taxon>Tylenchina</taxon>
        <taxon>Tylenchomorpha</taxon>
        <taxon>Aphelenchoidea</taxon>
        <taxon>Aphelenchoididae</taxon>
        <taxon>Aphelenchoides</taxon>
    </lineage>
</organism>
<dbReference type="InterPro" id="IPR036908">
    <property type="entry name" value="RlpA-like_sf"/>
</dbReference>
<reference evidence="12" key="1">
    <citation type="submission" date="2015-02" db="EMBL/GenBank/DDBJ databases">
        <authorList>
            <person name="Chooi Y.-H."/>
        </authorList>
    </citation>
    <scope>NUCLEOTIDE SEQUENCE</scope>
    <source>
        <strain evidence="12">Fm</strain>
    </source>
</reference>
<evidence type="ECO:0000256" key="8">
    <source>
        <dbReference type="ARBA" id="ARBA00023326"/>
    </source>
</evidence>
<name>A0A0U2Q1Z3_9BILA</name>
<evidence type="ECO:0000256" key="7">
    <source>
        <dbReference type="ARBA" id="ARBA00023295"/>
    </source>
</evidence>
<dbReference type="PROSITE" id="PS01140">
    <property type="entry name" value="GLYCOSYL_HYDROL_F45"/>
    <property type="match status" value="1"/>
</dbReference>
<dbReference type="InterPro" id="IPR000334">
    <property type="entry name" value="Glyco_hydro_45"/>
</dbReference>
<evidence type="ECO:0000259" key="11">
    <source>
        <dbReference type="PROSITE" id="PS01140"/>
    </source>
</evidence>
<dbReference type="SUPFAM" id="SSF50685">
    <property type="entry name" value="Barwin-like endoglucanases"/>
    <property type="match status" value="1"/>
</dbReference>
<dbReference type="GO" id="GO:0008810">
    <property type="term" value="F:cellulase activity"/>
    <property type="evidence" value="ECO:0007669"/>
    <property type="project" value="UniProtKB-EC"/>
</dbReference>
<keyword evidence="6" id="KW-0119">Carbohydrate metabolism</keyword>
<keyword evidence="5" id="KW-0136">Cellulose degradation</keyword>
<comment type="similarity">
    <text evidence="2">Belongs to the glycosyl hydrolase 45 (cellulase K) family.</text>
</comment>
<gene>
    <name evidence="12" type="primary">eng-3</name>
</gene>
<evidence type="ECO:0000256" key="9">
    <source>
        <dbReference type="PROSITE-ProRule" id="PRU10069"/>
    </source>
</evidence>
<keyword evidence="7" id="KW-0326">Glycosidase</keyword>
<evidence type="ECO:0000256" key="3">
    <source>
        <dbReference type="ARBA" id="ARBA00012601"/>
    </source>
</evidence>
<accession>A0A0U2Q1Z3</accession>
<dbReference type="GO" id="GO:0030245">
    <property type="term" value="P:cellulose catabolic process"/>
    <property type="evidence" value="ECO:0007669"/>
    <property type="project" value="UniProtKB-KW"/>
</dbReference>
<dbReference type="CDD" id="cd22278">
    <property type="entry name" value="DPBB_GH45_endoglucanase"/>
    <property type="match status" value="1"/>
</dbReference>
<feature type="signal peptide" evidence="10">
    <location>
        <begin position="1"/>
        <end position="19"/>
    </location>
</feature>
<dbReference type="PANTHER" id="PTHR39730">
    <property type="entry name" value="ENDOGLUCANASE 1"/>
    <property type="match status" value="1"/>
</dbReference>
<evidence type="ECO:0000256" key="10">
    <source>
        <dbReference type="SAM" id="SignalP"/>
    </source>
</evidence>
<protein>
    <recommendedName>
        <fullName evidence="3 9">Cellulase</fullName>
        <ecNumber evidence="3 9">3.2.1.4</ecNumber>
    </recommendedName>
</protein>
<dbReference type="PANTHER" id="PTHR39730:SF1">
    <property type="entry name" value="ENDOGLUCANASE 1"/>
    <property type="match status" value="1"/>
</dbReference>
<feature type="domain" description="Glycosyl hydrolases family 45 active site" evidence="11">
    <location>
        <begin position="26"/>
        <end position="37"/>
    </location>
</feature>
<feature type="active site" description="Nucleophile" evidence="9">
    <location>
        <position position="31"/>
    </location>
</feature>
<sequence>MVQFIGLLALLPFVLTVDGQSGSGKTTRYWDCCKPSCGWPGKAQLKKGPVQSCGVSNQLLNDQGNTQSGCNGGGAYTCSTQQPWAINDNLSYGFAAANIAGSNEAGWCCACYKITFTSGPVNGKQMIVQVTNTGGDLGANHFDLQIPGGGVGIFNGCSAQWKAPADGWGARYGGVSSRNDCNQLPTALRAGCQWRFDWFKNADNPTMNFQKVACPAEITAKTGCIRADS</sequence>
<evidence type="ECO:0000256" key="2">
    <source>
        <dbReference type="ARBA" id="ARBA00007793"/>
    </source>
</evidence>
<proteinExistence type="evidence at transcript level"/>
<feature type="chain" id="PRO_5006831827" description="Cellulase" evidence="10">
    <location>
        <begin position="20"/>
        <end position="229"/>
    </location>
</feature>
<evidence type="ECO:0000256" key="4">
    <source>
        <dbReference type="ARBA" id="ARBA00022801"/>
    </source>
</evidence>
<keyword evidence="4" id="KW-0378">Hydrolase</keyword>
<dbReference type="Gene3D" id="2.40.40.10">
    <property type="entry name" value="RlpA-like domain"/>
    <property type="match status" value="1"/>
</dbReference>
<dbReference type="EMBL" id="KP754668">
    <property type="protein sequence ID" value="ALL62704.1"/>
    <property type="molecule type" value="mRNA"/>
</dbReference>